<keyword evidence="1" id="KW-1133">Transmembrane helix</keyword>
<organism evidence="2 3">
    <name type="scientific">Spongiivirga citrea</name>
    <dbReference type="NCBI Taxonomy" id="1481457"/>
    <lineage>
        <taxon>Bacteria</taxon>
        <taxon>Pseudomonadati</taxon>
        <taxon>Bacteroidota</taxon>
        <taxon>Flavobacteriia</taxon>
        <taxon>Flavobacteriales</taxon>
        <taxon>Flavobacteriaceae</taxon>
        <taxon>Spongiivirga</taxon>
    </lineage>
</organism>
<keyword evidence="1" id="KW-0812">Transmembrane</keyword>
<protein>
    <submittedName>
        <fullName evidence="2">Uncharacterized protein</fullName>
    </submittedName>
</protein>
<feature type="transmembrane region" description="Helical" evidence="1">
    <location>
        <begin position="82"/>
        <end position="100"/>
    </location>
</feature>
<name>A0A6M0CJB1_9FLAO</name>
<dbReference type="RefSeq" id="WP_164032348.1">
    <property type="nucleotide sequence ID" value="NZ_JAABOQ010000004.1"/>
</dbReference>
<reference evidence="2 3" key="1">
    <citation type="submission" date="2020-01" db="EMBL/GenBank/DDBJ databases">
        <title>Spongiivirga citrea KCTC 32990T.</title>
        <authorList>
            <person name="Wang G."/>
        </authorList>
    </citation>
    <scope>NUCLEOTIDE SEQUENCE [LARGE SCALE GENOMIC DNA]</scope>
    <source>
        <strain evidence="2 3">KCTC 32990</strain>
    </source>
</reference>
<dbReference type="AlphaFoldDB" id="A0A6M0CJB1"/>
<feature type="transmembrane region" description="Helical" evidence="1">
    <location>
        <begin position="47"/>
        <end position="70"/>
    </location>
</feature>
<evidence type="ECO:0000313" key="3">
    <source>
        <dbReference type="Proteomes" id="UP000474296"/>
    </source>
</evidence>
<sequence length="136" mass="15207">MKKLILLSSITLVVSLLAAYFLIAILNSSGFNISVIAVIVNEITTSALAKLLFTSLLYFSLLIILPFLSTEITRWLGLKKSDFWKLFISLELLVLAFSYLSTPPDMTSTILMFAVCQLIVIVNIIAFWKTLNQKKA</sequence>
<proteinExistence type="predicted"/>
<accession>A0A6M0CJB1</accession>
<dbReference type="Proteomes" id="UP000474296">
    <property type="component" value="Unassembled WGS sequence"/>
</dbReference>
<dbReference type="EMBL" id="JAABOQ010000004">
    <property type="protein sequence ID" value="NER17672.1"/>
    <property type="molecule type" value="Genomic_DNA"/>
</dbReference>
<keyword evidence="1" id="KW-0472">Membrane</keyword>
<comment type="caution">
    <text evidence="2">The sequence shown here is derived from an EMBL/GenBank/DDBJ whole genome shotgun (WGS) entry which is preliminary data.</text>
</comment>
<evidence type="ECO:0000313" key="2">
    <source>
        <dbReference type="EMBL" id="NER17672.1"/>
    </source>
</evidence>
<gene>
    <name evidence="2" type="ORF">GWK10_10650</name>
</gene>
<evidence type="ECO:0000256" key="1">
    <source>
        <dbReference type="SAM" id="Phobius"/>
    </source>
</evidence>
<feature type="transmembrane region" description="Helical" evidence="1">
    <location>
        <begin position="106"/>
        <end position="128"/>
    </location>
</feature>
<keyword evidence="3" id="KW-1185">Reference proteome</keyword>